<evidence type="ECO:0000256" key="3">
    <source>
        <dbReference type="ARBA" id="ARBA00023125"/>
    </source>
</evidence>
<evidence type="ECO:0000256" key="1">
    <source>
        <dbReference type="ARBA" id="ARBA00004123"/>
    </source>
</evidence>
<evidence type="ECO:0000256" key="5">
    <source>
        <dbReference type="ARBA" id="ARBA00023242"/>
    </source>
</evidence>
<evidence type="ECO:0000256" key="4">
    <source>
        <dbReference type="ARBA" id="ARBA00023163"/>
    </source>
</evidence>
<dbReference type="Proteomes" id="UP000631114">
    <property type="component" value="Unassembled WGS sequence"/>
</dbReference>
<proteinExistence type="predicted"/>
<dbReference type="OrthoDB" id="601557at2759"/>
<dbReference type="CDD" id="cd00266">
    <property type="entry name" value="MADS_SRF_like"/>
    <property type="match status" value="1"/>
</dbReference>
<comment type="subcellular location">
    <subcellularLocation>
        <location evidence="1">Nucleus</location>
    </subcellularLocation>
</comment>
<dbReference type="AlphaFoldDB" id="A0A835LHN5"/>
<dbReference type="PRINTS" id="PR00404">
    <property type="entry name" value="MADSDOMAIN"/>
</dbReference>
<evidence type="ECO:0000259" key="7">
    <source>
        <dbReference type="PROSITE" id="PS50066"/>
    </source>
</evidence>
<dbReference type="GO" id="GO:0005634">
    <property type="term" value="C:nucleus"/>
    <property type="evidence" value="ECO:0007669"/>
    <property type="project" value="UniProtKB-SubCell"/>
</dbReference>
<feature type="domain" description="MADS-box" evidence="7">
    <location>
        <begin position="1"/>
        <end position="61"/>
    </location>
</feature>
<comment type="caution">
    <text evidence="8">The sequence shown here is derived from an EMBL/GenBank/DDBJ whole genome shotgun (WGS) entry which is preliminary data.</text>
</comment>
<dbReference type="Gene3D" id="3.40.1810.10">
    <property type="entry name" value="Transcription factor, MADS-box"/>
    <property type="match status" value="1"/>
</dbReference>
<organism evidence="8 9">
    <name type="scientific">Coptis chinensis</name>
    <dbReference type="NCBI Taxonomy" id="261450"/>
    <lineage>
        <taxon>Eukaryota</taxon>
        <taxon>Viridiplantae</taxon>
        <taxon>Streptophyta</taxon>
        <taxon>Embryophyta</taxon>
        <taxon>Tracheophyta</taxon>
        <taxon>Spermatophyta</taxon>
        <taxon>Magnoliopsida</taxon>
        <taxon>Ranunculales</taxon>
        <taxon>Ranunculaceae</taxon>
        <taxon>Coptidoideae</taxon>
        <taxon>Coptis</taxon>
    </lineage>
</organism>
<keyword evidence="3" id="KW-0238">DNA-binding</keyword>
<evidence type="ECO:0000256" key="2">
    <source>
        <dbReference type="ARBA" id="ARBA00023015"/>
    </source>
</evidence>
<keyword evidence="9" id="KW-1185">Reference proteome</keyword>
<dbReference type="EMBL" id="JADFTS010000008">
    <property type="protein sequence ID" value="KAF9592852.1"/>
    <property type="molecule type" value="Genomic_DNA"/>
</dbReference>
<gene>
    <name evidence="8" type="ORF">IFM89_017817</name>
</gene>
<dbReference type="InterPro" id="IPR033897">
    <property type="entry name" value="SRF-like_MADS-box"/>
</dbReference>
<protein>
    <recommendedName>
        <fullName evidence="7">MADS-box domain-containing protein</fullName>
    </recommendedName>
</protein>
<evidence type="ECO:0000256" key="6">
    <source>
        <dbReference type="SAM" id="Coils"/>
    </source>
</evidence>
<dbReference type="GO" id="GO:0000978">
    <property type="term" value="F:RNA polymerase II cis-regulatory region sequence-specific DNA binding"/>
    <property type="evidence" value="ECO:0007669"/>
    <property type="project" value="TreeGrafter"/>
</dbReference>
<dbReference type="SUPFAM" id="SSF55455">
    <property type="entry name" value="SRF-like"/>
    <property type="match status" value="1"/>
</dbReference>
<keyword evidence="6" id="KW-0175">Coiled coil</keyword>
<evidence type="ECO:0000313" key="9">
    <source>
        <dbReference type="Proteomes" id="UP000631114"/>
    </source>
</evidence>
<dbReference type="GO" id="GO:0046983">
    <property type="term" value="F:protein dimerization activity"/>
    <property type="evidence" value="ECO:0007669"/>
    <property type="project" value="InterPro"/>
</dbReference>
<dbReference type="PANTHER" id="PTHR11945:SF176">
    <property type="entry name" value="MADS-BOX TRANSCRIPTION FACTOR FAMILY PROTEIN"/>
    <property type="match status" value="1"/>
</dbReference>
<keyword evidence="2" id="KW-0805">Transcription regulation</keyword>
<dbReference type="PANTHER" id="PTHR11945">
    <property type="entry name" value="MADS BOX PROTEIN"/>
    <property type="match status" value="1"/>
</dbReference>
<keyword evidence="5" id="KW-0539">Nucleus</keyword>
<dbReference type="Pfam" id="PF00319">
    <property type="entry name" value="SRF-TF"/>
    <property type="match status" value="1"/>
</dbReference>
<dbReference type="GO" id="GO:0045944">
    <property type="term" value="P:positive regulation of transcription by RNA polymerase II"/>
    <property type="evidence" value="ECO:0007669"/>
    <property type="project" value="InterPro"/>
</dbReference>
<dbReference type="InterPro" id="IPR002100">
    <property type="entry name" value="TF_MADSbox"/>
</dbReference>
<accession>A0A835LHN5</accession>
<feature type="coiled-coil region" evidence="6">
    <location>
        <begin position="93"/>
        <end position="120"/>
    </location>
</feature>
<name>A0A835LHN5_9MAGN</name>
<dbReference type="SMART" id="SM00432">
    <property type="entry name" value="MADS"/>
    <property type="match status" value="1"/>
</dbReference>
<dbReference type="PROSITE" id="PS50066">
    <property type="entry name" value="MADS_BOX_2"/>
    <property type="match status" value="1"/>
</dbReference>
<evidence type="ECO:0000313" key="8">
    <source>
        <dbReference type="EMBL" id="KAF9592852.1"/>
    </source>
</evidence>
<reference evidence="8 9" key="1">
    <citation type="submission" date="2020-10" db="EMBL/GenBank/DDBJ databases">
        <title>The Coptis chinensis genome and diversification of protoberbering-type alkaloids.</title>
        <authorList>
            <person name="Wang B."/>
            <person name="Shu S."/>
            <person name="Song C."/>
            <person name="Liu Y."/>
        </authorList>
    </citation>
    <scope>NUCLEOTIDE SEQUENCE [LARGE SCALE GENOMIC DNA]</scope>
    <source>
        <strain evidence="8">HL-2020</strain>
        <tissue evidence="8">Leaf</tissue>
    </source>
</reference>
<dbReference type="InterPro" id="IPR036879">
    <property type="entry name" value="TF_MADSbox_sf"/>
</dbReference>
<sequence length="297" mass="34400">MGRRKLNMLQISNEKSRNVTFVKRKAGLKKKLHEFTTLCDVDACMIVYGPNHRDHLVEPETWPENKDEVYRVLNRYLQHDKGNCTTKRSENLTKFFEDRKKKLEYDLEKMRKKNDEFESSMWEDQVNQLSKDHLEQYYNSLDTKIDFITRKVEFIKGNQSMLQIVEPRIVQQNHARLDQTQSSAQPIAYYPNPHEPTGFPDPSTGFPMGPNMMNLVYGYDGRSCTCSTTCNQQHFHDQGLMSFGWTNQPAGPSSFPFPSNMPSSSDYVPLAMIAPSQQMQSLGGQTIDFEALQNSRF</sequence>
<keyword evidence="4" id="KW-0804">Transcription</keyword>
<dbReference type="GO" id="GO:0000981">
    <property type="term" value="F:DNA-binding transcription factor activity, RNA polymerase II-specific"/>
    <property type="evidence" value="ECO:0007669"/>
    <property type="project" value="InterPro"/>
</dbReference>